<dbReference type="InterPro" id="IPR020568">
    <property type="entry name" value="Ribosomal_Su5_D2-typ_SF"/>
</dbReference>
<sequence length="217" mass="24278">MIAEAATQQETINPLIGYNEKFFTILPIGTFTVLIDTTDKLGRIVYVECVQIKKGPNPVTLFGNCMEDARESCRIARTYTSLFMKEILLLDVFENQLVVNMLPSGMSKSGGSGGISFVTSMISCLLNMPPENDYAMTGEITLNGLVIEVLGLESKIKAAQRLQIKFLILPKAMRSQWEKIKEEEKAGITAIFVTEYIEIFKILFPRYIIPTKNAATY</sequence>
<organism evidence="3 4">
    <name type="scientific">Meloidogyne incognita</name>
    <name type="common">Southern root-knot nematode worm</name>
    <name type="synonym">Oxyuris incognita</name>
    <dbReference type="NCBI Taxonomy" id="6306"/>
    <lineage>
        <taxon>Eukaryota</taxon>
        <taxon>Metazoa</taxon>
        <taxon>Ecdysozoa</taxon>
        <taxon>Nematoda</taxon>
        <taxon>Chromadorea</taxon>
        <taxon>Rhabditida</taxon>
        <taxon>Tylenchina</taxon>
        <taxon>Tylenchomorpha</taxon>
        <taxon>Tylenchoidea</taxon>
        <taxon>Meloidogynidae</taxon>
        <taxon>Meloidogyninae</taxon>
        <taxon>Meloidogyne</taxon>
        <taxon>Meloidogyne incognita group</taxon>
    </lineage>
</organism>
<dbReference type="SUPFAM" id="SSF54211">
    <property type="entry name" value="Ribosomal protein S5 domain 2-like"/>
    <property type="match status" value="1"/>
</dbReference>
<dbReference type="GO" id="GO:0006515">
    <property type="term" value="P:protein quality control for misfolded or incompletely synthesized proteins"/>
    <property type="evidence" value="ECO:0007669"/>
    <property type="project" value="TreeGrafter"/>
</dbReference>
<comment type="similarity">
    <text evidence="1">Belongs to the peptidase S16 family.</text>
</comment>
<dbReference type="WBParaSite" id="Minc3s00220g07864">
    <property type="protein sequence ID" value="Minc3s00220g07864"/>
    <property type="gene ID" value="Minc3s00220g07864"/>
</dbReference>
<dbReference type="GO" id="GO:0004176">
    <property type="term" value="F:ATP-dependent peptidase activity"/>
    <property type="evidence" value="ECO:0007669"/>
    <property type="project" value="UniProtKB-UniRule"/>
</dbReference>
<feature type="domain" description="Lon proteolytic" evidence="2">
    <location>
        <begin position="25"/>
        <end position="206"/>
    </location>
</feature>
<evidence type="ECO:0000313" key="4">
    <source>
        <dbReference type="WBParaSite" id="Minc3s00220g07864"/>
    </source>
</evidence>
<dbReference type="InterPro" id="IPR027065">
    <property type="entry name" value="Lon_Prtase"/>
</dbReference>
<dbReference type="PROSITE" id="PS51786">
    <property type="entry name" value="LON_PROTEOLYTIC"/>
    <property type="match status" value="1"/>
</dbReference>
<dbReference type="AlphaFoldDB" id="A0A914L4K7"/>
<dbReference type="Pfam" id="PF05362">
    <property type="entry name" value="Lon_C"/>
    <property type="match status" value="1"/>
</dbReference>
<reference evidence="4" key="1">
    <citation type="submission" date="2022-11" db="UniProtKB">
        <authorList>
            <consortium name="WormBaseParasite"/>
        </authorList>
    </citation>
    <scope>IDENTIFICATION</scope>
</reference>
<dbReference type="Gene3D" id="3.30.230.10">
    <property type="match status" value="1"/>
</dbReference>
<dbReference type="Proteomes" id="UP000887563">
    <property type="component" value="Unplaced"/>
</dbReference>
<keyword evidence="1" id="KW-0378">Hydrolase</keyword>
<evidence type="ECO:0000259" key="2">
    <source>
        <dbReference type="PROSITE" id="PS51786"/>
    </source>
</evidence>
<feature type="active site" evidence="1">
    <location>
        <position position="155"/>
    </location>
</feature>
<accession>A0A914L4K7</accession>
<evidence type="ECO:0000256" key="1">
    <source>
        <dbReference type="PROSITE-ProRule" id="PRU01122"/>
    </source>
</evidence>
<dbReference type="PANTHER" id="PTHR43718:SF2">
    <property type="entry name" value="LON PROTEASE HOMOLOG, MITOCHONDRIAL"/>
    <property type="match status" value="1"/>
</dbReference>
<evidence type="ECO:0000313" key="3">
    <source>
        <dbReference type="Proteomes" id="UP000887563"/>
    </source>
</evidence>
<protein>
    <submittedName>
        <fullName evidence="4">Lon proteolytic domain-containing protein</fullName>
    </submittedName>
</protein>
<proteinExistence type="inferred from homology"/>
<dbReference type="GO" id="GO:0004252">
    <property type="term" value="F:serine-type endopeptidase activity"/>
    <property type="evidence" value="ECO:0007669"/>
    <property type="project" value="UniProtKB-UniRule"/>
</dbReference>
<dbReference type="InterPro" id="IPR008269">
    <property type="entry name" value="Lon_proteolytic"/>
</dbReference>
<dbReference type="InterPro" id="IPR014721">
    <property type="entry name" value="Ribsml_uS5_D2-typ_fold_subgr"/>
</dbReference>
<keyword evidence="1" id="KW-0720">Serine protease</keyword>
<keyword evidence="3" id="KW-1185">Reference proteome</keyword>
<keyword evidence="1" id="KW-0645">Protease</keyword>
<dbReference type="GO" id="GO:0005524">
    <property type="term" value="F:ATP binding"/>
    <property type="evidence" value="ECO:0007669"/>
    <property type="project" value="InterPro"/>
</dbReference>
<dbReference type="PANTHER" id="PTHR43718">
    <property type="entry name" value="LON PROTEASE"/>
    <property type="match status" value="1"/>
</dbReference>
<feature type="active site" evidence="1">
    <location>
        <position position="112"/>
    </location>
</feature>
<name>A0A914L4K7_MELIC</name>
<dbReference type="PRINTS" id="PR00830">
    <property type="entry name" value="ENDOLAPTASE"/>
</dbReference>